<dbReference type="Proteomes" id="UP000295382">
    <property type="component" value="Unassembled WGS sequence"/>
</dbReference>
<name>A0A4R3HXD0_PAULE</name>
<dbReference type="RefSeq" id="WP_132258412.1">
    <property type="nucleotide sequence ID" value="NZ_SLZQ01000004.1"/>
</dbReference>
<evidence type="ECO:0000313" key="2">
    <source>
        <dbReference type="EMBL" id="TCS37474.1"/>
    </source>
</evidence>
<evidence type="ECO:0000256" key="1">
    <source>
        <dbReference type="SAM" id="MobiDB-lite"/>
    </source>
</evidence>
<dbReference type="EMBL" id="SLZQ01000004">
    <property type="protein sequence ID" value="TCS37474.1"/>
    <property type="molecule type" value="Genomic_DNA"/>
</dbReference>
<feature type="region of interest" description="Disordered" evidence="1">
    <location>
        <begin position="50"/>
        <end position="79"/>
    </location>
</feature>
<proteinExistence type="predicted"/>
<protein>
    <recommendedName>
        <fullName evidence="4">Phage terminase Nu1 subunit (DNA packaging protein)</fullName>
    </recommendedName>
</protein>
<sequence length="174" mass="18994">MAELITKAAYARRRGVSPAAVTKAVKSGRITEIDGKIDPDVADIQWSRNTDVAQSARTSDSILKSPTSTKESRQEGQEDSAILVARTRTEIARAELFEIEIAEKRGTLVLAEGVKKAAFEKARIVRSALEGLPDRLAPVLAAETDPARCHQLMMAEIKRVLRELAAGEGEQTRQ</sequence>
<evidence type="ECO:0000313" key="3">
    <source>
        <dbReference type="Proteomes" id="UP000295382"/>
    </source>
</evidence>
<comment type="caution">
    <text evidence="2">The sequence shown here is derived from an EMBL/GenBank/DDBJ whole genome shotgun (WGS) entry which is preliminary data.</text>
</comment>
<evidence type="ECO:0008006" key="4">
    <source>
        <dbReference type="Google" id="ProtNLM"/>
    </source>
</evidence>
<accession>A0A4R3HXD0</accession>
<gene>
    <name evidence="2" type="ORF">EDC30_104278</name>
</gene>
<feature type="compositionally biased region" description="Polar residues" evidence="1">
    <location>
        <begin position="50"/>
        <end position="69"/>
    </location>
</feature>
<organism evidence="2 3">
    <name type="scientific">Paucimonas lemoignei</name>
    <name type="common">Pseudomonas lemoignei</name>
    <dbReference type="NCBI Taxonomy" id="29443"/>
    <lineage>
        <taxon>Bacteria</taxon>
        <taxon>Pseudomonadati</taxon>
        <taxon>Pseudomonadota</taxon>
        <taxon>Betaproteobacteria</taxon>
        <taxon>Burkholderiales</taxon>
        <taxon>Burkholderiaceae</taxon>
        <taxon>Paucimonas</taxon>
    </lineage>
</organism>
<keyword evidence="3" id="KW-1185">Reference proteome</keyword>
<dbReference type="AlphaFoldDB" id="A0A4R3HXD0"/>
<dbReference type="OrthoDB" id="6050435at2"/>
<reference evidence="2 3" key="1">
    <citation type="submission" date="2019-03" db="EMBL/GenBank/DDBJ databases">
        <title>Genomic Encyclopedia of Type Strains, Phase IV (KMG-IV): sequencing the most valuable type-strain genomes for metagenomic binning, comparative biology and taxonomic classification.</title>
        <authorList>
            <person name="Goeker M."/>
        </authorList>
    </citation>
    <scope>NUCLEOTIDE SEQUENCE [LARGE SCALE GENOMIC DNA]</scope>
    <source>
        <strain evidence="2 3">DSM 7445</strain>
    </source>
</reference>